<name>A0A8T1ICT3_9STRA</name>
<evidence type="ECO:0000313" key="1">
    <source>
        <dbReference type="EMBL" id="KAG3222589.1"/>
    </source>
</evidence>
<dbReference type="PANTHER" id="PTHR19303">
    <property type="entry name" value="TRANSPOSON"/>
    <property type="match status" value="1"/>
</dbReference>
<gene>
    <name evidence="1" type="ORF">PC129_g6709</name>
</gene>
<accession>A0A8T1ICT3</accession>
<sequence length="395" mass="43104">MEKESYTQVDVELALARVAAGEKKAEVARTSAVPLRTFFRLVKRASGDRLSGPLRPGPKTVMPAELEQDLVEWIAAMQRCGMPVGRKYIIAKASIMLARHPSLSNRIAQCIARVRNAVDGEGTSILFNTLAKLFIEMKTDGTRIFNMDVTSFMPKTARRKIVAVRGSTNVWRKELKPSFHMTVVGAVSAAGAAIPPLLIVPGVWLFKEDIAALSIKGSAITGAPKGFKAAETCVEYGVLLVTLPANATHLFQPLDVALFKPYKDCVHDLMLERLCSINDPVVRKTNAIEMACTAYRRTLIDKPASAVNGIRESGIWPLSLVELKARLALYKGGGIKGDIGTAAWLTHRDAVIEKVRKEILLLPPFDVTGKKRKRTTVDVAGCLVTRALLMAGAYK</sequence>
<dbReference type="InterPro" id="IPR050863">
    <property type="entry name" value="CenT-Element_Derived"/>
</dbReference>
<dbReference type="GO" id="GO:0005634">
    <property type="term" value="C:nucleus"/>
    <property type="evidence" value="ECO:0007669"/>
    <property type="project" value="TreeGrafter"/>
</dbReference>
<comment type="caution">
    <text evidence="1">The sequence shown here is derived from an EMBL/GenBank/DDBJ whole genome shotgun (WGS) entry which is preliminary data.</text>
</comment>
<dbReference type="GO" id="GO:0003677">
    <property type="term" value="F:DNA binding"/>
    <property type="evidence" value="ECO:0007669"/>
    <property type="project" value="TreeGrafter"/>
</dbReference>
<organism evidence="1 2">
    <name type="scientific">Phytophthora cactorum</name>
    <dbReference type="NCBI Taxonomy" id="29920"/>
    <lineage>
        <taxon>Eukaryota</taxon>
        <taxon>Sar</taxon>
        <taxon>Stramenopiles</taxon>
        <taxon>Oomycota</taxon>
        <taxon>Peronosporomycetes</taxon>
        <taxon>Peronosporales</taxon>
        <taxon>Peronosporaceae</taxon>
        <taxon>Phytophthora</taxon>
    </lineage>
</organism>
<reference evidence="1" key="1">
    <citation type="submission" date="2018-05" db="EMBL/GenBank/DDBJ databases">
        <title>Effector identification in a new, highly contiguous assembly of the strawberry crown rot pathogen Phytophthora cactorum.</title>
        <authorList>
            <person name="Armitage A.D."/>
            <person name="Nellist C.F."/>
            <person name="Bates H."/>
            <person name="Vickerstaff R.J."/>
            <person name="Harrison R.J."/>
        </authorList>
    </citation>
    <scope>NUCLEOTIDE SEQUENCE</scope>
    <source>
        <strain evidence="1">P421</strain>
    </source>
</reference>
<evidence type="ECO:0000313" key="2">
    <source>
        <dbReference type="Proteomes" id="UP000760860"/>
    </source>
</evidence>
<dbReference type="Proteomes" id="UP000760860">
    <property type="component" value="Unassembled WGS sequence"/>
</dbReference>
<dbReference type="AlphaFoldDB" id="A0A8T1ICT3"/>
<dbReference type="EMBL" id="RCMV01000175">
    <property type="protein sequence ID" value="KAG3222589.1"/>
    <property type="molecule type" value="Genomic_DNA"/>
</dbReference>
<dbReference type="PANTHER" id="PTHR19303:SF57">
    <property type="entry name" value="HTH CENPB-TYPE DOMAIN-CONTAINING PROTEIN"/>
    <property type="match status" value="1"/>
</dbReference>
<dbReference type="VEuPathDB" id="FungiDB:PC110_g19528"/>
<protein>
    <recommendedName>
        <fullName evidence="3">DDE-1 domain-containing protein</fullName>
    </recommendedName>
</protein>
<evidence type="ECO:0008006" key="3">
    <source>
        <dbReference type="Google" id="ProtNLM"/>
    </source>
</evidence>
<proteinExistence type="predicted"/>